<dbReference type="InterPro" id="IPR007731">
    <property type="entry name" value="DUF669"/>
</dbReference>
<dbReference type="Proteomes" id="UP001142078">
    <property type="component" value="Unassembled WGS sequence"/>
</dbReference>
<accession>A0A9X2MK46</accession>
<comment type="caution">
    <text evidence="1">The sequence shown here is derived from an EMBL/GenBank/DDBJ whole genome shotgun (WGS) entry which is preliminary data.</text>
</comment>
<dbReference type="AlphaFoldDB" id="A0A9X2MK46"/>
<dbReference type="OrthoDB" id="1707979at2"/>
<gene>
    <name evidence="1" type="ORF">NSA23_15535</name>
</gene>
<protein>
    <submittedName>
        <fullName evidence="1">DUF669 domain-containing protein</fullName>
    </submittedName>
</protein>
<keyword evidence="2" id="KW-1185">Reference proteome</keyword>
<dbReference type="RefSeq" id="WP_042678494.1">
    <property type="nucleotide sequence ID" value="NZ_CABKTM010000005.1"/>
</dbReference>
<evidence type="ECO:0000313" key="2">
    <source>
        <dbReference type="Proteomes" id="UP001142078"/>
    </source>
</evidence>
<organism evidence="1 2">
    <name type="scientific">Anaerosalibacter massiliensis</name>
    <dbReference type="NCBI Taxonomy" id="1347392"/>
    <lineage>
        <taxon>Bacteria</taxon>
        <taxon>Bacillati</taxon>
        <taxon>Bacillota</taxon>
        <taxon>Tissierellia</taxon>
        <taxon>Tissierellales</taxon>
        <taxon>Sporanaerobacteraceae</taxon>
        <taxon>Anaerosalibacter</taxon>
    </lineage>
</organism>
<dbReference type="Pfam" id="PF05037">
    <property type="entry name" value="DUF669"/>
    <property type="match status" value="1"/>
</dbReference>
<evidence type="ECO:0000313" key="1">
    <source>
        <dbReference type="EMBL" id="MCR2045513.1"/>
    </source>
</evidence>
<name>A0A9X2MK46_9FIRM</name>
<dbReference type="EMBL" id="JANJZL010000019">
    <property type="protein sequence ID" value="MCR2045513.1"/>
    <property type="molecule type" value="Genomic_DNA"/>
</dbReference>
<reference evidence="1" key="1">
    <citation type="submission" date="2022-07" db="EMBL/GenBank/DDBJ databases">
        <title>Enhanced cultured diversity of the mouse gut microbiota enables custom-made synthetic communities.</title>
        <authorList>
            <person name="Afrizal A."/>
        </authorList>
    </citation>
    <scope>NUCLEOTIDE SEQUENCE</scope>
    <source>
        <strain evidence="1">DSM 29482</strain>
    </source>
</reference>
<proteinExistence type="predicted"/>
<sequence>MFNFQVNHDEAVDFGLIEEGEYEVIVAKAFEDAAKSGTMFINLHLVVRNDVDQKYQNKYIFASIWQSKETNQYHAGMLNTVAKALRIENGKRYNSLEELLNDFRGKTARVTVKHEEYNGKTNARVKGWEPSKFETCNHQFKNKDNAINIPGFHPVDDDDCPF</sequence>